<dbReference type="Proteomes" id="UP000317243">
    <property type="component" value="Unassembled WGS sequence"/>
</dbReference>
<keyword evidence="3" id="KW-0472">Membrane</keyword>
<keyword evidence="3" id="KW-0812">Transmembrane</keyword>
<feature type="region of interest" description="Disordered" evidence="2">
    <location>
        <begin position="465"/>
        <end position="506"/>
    </location>
</feature>
<evidence type="ECO:0000256" key="1">
    <source>
        <dbReference type="SAM" id="Coils"/>
    </source>
</evidence>
<reference evidence="4 5" key="1">
    <citation type="submission" date="2019-02" db="EMBL/GenBank/DDBJ databases">
        <title>Deep-cultivation of Planctomycetes and their phenomic and genomic characterization uncovers novel biology.</title>
        <authorList>
            <person name="Wiegand S."/>
            <person name="Jogler M."/>
            <person name="Boedeker C."/>
            <person name="Pinto D."/>
            <person name="Vollmers J."/>
            <person name="Rivas-Marin E."/>
            <person name="Kohn T."/>
            <person name="Peeters S.H."/>
            <person name="Heuer A."/>
            <person name="Rast P."/>
            <person name="Oberbeckmann S."/>
            <person name="Bunk B."/>
            <person name="Jeske O."/>
            <person name="Meyerdierks A."/>
            <person name="Storesund J.E."/>
            <person name="Kallscheuer N."/>
            <person name="Luecker S."/>
            <person name="Lage O.M."/>
            <person name="Pohl T."/>
            <person name="Merkel B.J."/>
            <person name="Hornburger P."/>
            <person name="Mueller R.-W."/>
            <person name="Bruemmer F."/>
            <person name="Labrenz M."/>
            <person name="Spormann A.M."/>
            <person name="Op Den Camp H."/>
            <person name="Overmann J."/>
            <person name="Amann R."/>
            <person name="Jetten M.S.M."/>
            <person name="Mascher T."/>
            <person name="Medema M.H."/>
            <person name="Devos D.P."/>
            <person name="Kaster A.-K."/>
            <person name="Ovreas L."/>
            <person name="Rohde M."/>
            <person name="Galperin M.Y."/>
            <person name="Jogler C."/>
        </authorList>
    </citation>
    <scope>NUCLEOTIDE SEQUENCE [LARGE SCALE GENOMIC DNA]</scope>
    <source>
        <strain evidence="4 5">KOR42</strain>
    </source>
</reference>
<feature type="coiled-coil region" evidence="1">
    <location>
        <begin position="141"/>
        <end position="239"/>
    </location>
</feature>
<name>A0A5C5X4T0_9PLAN</name>
<evidence type="ECO:0000313" key="5">
    <source>
        <dbReference type="Proteomes" id="UP000317243"/>
    </source>
</evidence>
<protein>
    <submittedName>
        <fullName evidence="4">Uncharacterized protein</fullName>
    </submittedName>
</protein>
<keyword evidence="5" id="KW-1185">Reference proteome</keyword>
<accession>A0A5C5X4T0</accession>
<evidence type="ECO:0000256" key="2">
    <source>
        <dbReference type="SAM" id="MobiDB-lite"/>
    </source>
</evidence>
<gene>
    <name evidence="4" type="ORF">KOR42_04900</name>
</gene>
<keyword evidence="3" id="KW-1133">Transmembrane helix</keyword>
<sequence>MASTKPTAVHFSLVFFVMTTLILFLVWYLTFKEQKTLAQKLEETQSRAQSVEQANSGLLADIETLRNLLGVNIEQVGSPGAGDANTLYGSIAKSLNDLGMEQVQPNPQSPNVLATLQSMRTALNAAQTTNNQYQTGLADTESRLRQEQEAARNRAAELQNSQEASEQKLQKNITDQNELLAEKNREIQQTRNDLNAERVAKEQVSDELDRVRRELGEEINLLEKANDFLRDRLNDLENLSFDKPDGKIVRIENSTRRVWINLGSRDNLRTQVTFSVYIRDNRGVGRGRQDIKAKIEVSEIQGPHLAECRIIDEDFDRPIQEGDPIYSPLFSPGMKEYFSFVGIVDMNGDGESDRELLHDIIENAGGGVEIEVDDLGNRNPPGRKMTVKSKFLVVGEIPDPSELAGFDERRDDIQKVMDELTALEKEARQQGIRKISFGDFLNFIGYENQQRLFVRGENRPFQLKYGAKSSSTNQELGTDRASDGSTSGRFKQQDSGSTTGSSRFRN</sequence>
<comment type="caution">
    <text evidence="4">The sequence shown here is derived from an EMBL/GenBank/DDBJ whole genome shotgun (WGS) entry which is preliminary data.</text>
</comment>
<feature type="compositionally biased region" description="Polar residues" evidence="2">
    <location>
        <begin position="483"/>
        <end position="506"/>
    </location>
</feature>
<keyword evidence="1" id="KW-0175">Coiled coil</keyword>
<proteinExistence type="predicted"/>
<organism evidence="4 5">
    <name type="scientific">Thalassoglobus neptunius</name>
    <dbReference type="NCBI Taxonomy" id="1938619"/>
    <lineage>
        <taxon>Bacteria</taxon>
        <taxon>Pseudomonadati</taxon>
        <taxon>Planctomycetota</taxon>
        <taxon>Planctomycetia</taxon>
        <taxon>Planctomycetales</taxon>
        <taxon>Planctomycetaceae</taxon>
        <taxon>Thalassoglobus</taxon>
    </lineage>
</organism>
<feature type="coiled-coil region" evidence="1">
    <location>
        <begin position="406"/>
        <end position="433"/>
    </location>
</feature>
<dbReference type="RefSeq" id="WP_146507010.1">
    <property type="nucleotide sequence ID" value="NZ_SIHI01000001.1"/>
</dbReference>
<evidence type="ECO:0000313" key="4">
    <source>
        <dbReference type="EMBL" id="TWT57132.1"/>
    </source>
</evidence>
<feature type="transmembrane region" description="Helical" evidence="3">
    <location>
        <begin position="12"/>
        <end position="31"/>
    </location>
</feature>
<evidence type="ECO:0000256" key="3">
    <source>
        <dbReference type="SAM" id="Phobius"/>
    </source>
</evidence>
<dbReference type="AlphaFoldDB" id="A0A5C5X4T0"/>
<dbReference type="EMBL" id="SIHI01000001">
    <property type="protein sequence ID" value="TWT57132.1"/>
    <property type="molecule type" value="Genomic_DNA"/>
</dbReference>
<dbReference type="OrthoDB" id="230112at2"/>